<sequence>MNILSDTLTVTGAAAGIVLLLTVALAPLLAELPAPRRRDLPGDAVGILPATGTPADEPEIEVPVQGAGGRATLVREAQLVLPMQRTAVAVAVPGQRSATRFS</sequence>
<evidence type="ECO:0000256" key="1">
    <source>
        <dbReference type="SAM" id="MobiDB-lite"/>
    </source>
</evidence>
<evidence type="ECO:0000313" key="3">
    <source>
        <dbReference type="EMBL" id="GAA4560993.1"/>
    </source>
</evidence>
<dbReference type="EMBL" id="BAABGT010000123">
    <property type="protein sequence ID" value="GAA4560993.1"/>
    <property type="molecule type" value="Genomic_DNA"/>
</dbReference>
<keyword evidence="2" id="KW-1133">Transmembrane helix</keyword>
<evidence type="ECO:0000256" key="2">
    <source>
        <dbReference type="SAM" id="Phobius"/>
    </source>
</evidence>
<name>A0ABP8S524_9PSEU</name>
<gene>
    <name evidence="3" type="ORF">GCM10023175_72200</name>
</gene>
<evidence type="ECO:0000313" key="4">
    <source>
        <dbReference type="Proteomes" id="UP001501598"/>
    </source>
</evidence>
<organism evidence="3 4">
    <name type="scientific">Pseudonocardia xishanensis</name>
    <dbReference type="NCBI Taxonomy" id="630995"/>
    <lineage>
        <taxon>Bacteria</taxon>
        <taxon>Bacillati</taxon>
        <taxon>Actinomycetota</taxon>
        <taxon>Actinomycetes</taxon>
        <taxon>Pseudonocardiales</taxon>
        <taxon>Pseudonocardiaceae</taxon>
        <taxon>Pseudonocardia</taxon>
    </lineage>
</organism>
<accession>A0ABP8S524</accession>
<keyword evidence="2" id="KW-0812">Transmembrane</keyword>
<dbReference type="Proteomes" id="UP001501598">
    <property type="component" value="Unassembled WGS sequence"/>
</dbReference>
<reference evidence="4" key="1">
    <citation type="journal article" date="2019" name="Int. J. Syst. Evol. Microbiol.">
        <title>The Global Catalogue of Microorganisms (GCM) 10K type strain sequencing project: providing services to taxonomists for standard genome sequencing and annotation.</title>
        <authorList>
            <consortium name="The Broad Institute Genomics Platform"/>
            <consortium name="The Broad Institute Genome Sequencing Center for Infectious Disease"/>
            <person name="Wu L."/>
            <person name="Ma J."/>
        </authorList>
    </citation>
    <scope>NUCLEOTIDE SEQUENCE [LARGE SCALE GENOMIC DNA]</scope>
    <source>
        <strain evidence="4">JCM 17906</strain>
    </source>
</reference>
<keyword evidence="4" id="KW-1185">Reference proteome</keyword>
<protein>
    <submittedName>
        <fullName evidence="3">Uncharacterized protein</fullName>
    </submittedName>
</protein>
<feature type="region of interest" description="Disordered" evidence="1">
    <location>
        <begin position="41"/>
        <end position="61"/>
    </location>
</feature>
<comment type="caution">
    <text evidence="3">The sequence shown here is derived from an EMBL/GenBank/DDBJ whole genome shotgun (WGS) entry which is preliminary data.</text>
</comment>
<dbReference type="RefSeq" id="WP_345428884.1">
    <property type="nucleotide sequence ID" value="NZ_BAABGT010000123.1"/>
</dbReference>
<proteinExistence type="predicted"/>
<feature type="transmembrane region" description="Helical" evidence="2">
    <location>
        <begin position="12"/>
        <end position="30"/>
    </location>
</feature>
<keyword evidence="2" id="KW-0472">Membrane</keyword>